<proteinExistence type="predicted"/>
<accession>A0AAF5DDZ1</accession>
<dbReference type="Proteomes" id="UP000035681">
    <property type="component" value="Unplaced"/>
</dbReference>
<keyword evidence="2" id="KW-1185">Reference proteome</keyword>
<dbReference type="Pfam" id="PF24100">
    <property type="entry name" value="DUF7381"/>
    <property type="match status" value="3"/>
</dbReference>
<evidence type="ECO:0000259" key="1">
    <source>
        <dbReference type="SMART" id="SM00198"/>
    </source>
</evidence>
<name>A0AAF5DDZ1_STRER</name>
<dbReference type="AlphaFoldDB" id="A0AAF5DDZ1"/>
<evidence type="ECO:0000313" key="3">
    <source>
        <dbReference type="WBParaSite" id="TCONS_00011127.p1"/>
    </source>
</evidence>
<reference evidence="3" key="1">
    <citation type="submission" date="2024-02" db="UniProtKB">
        <authorList>
            <consortium name="WormBaseParasite"/>
        </authorList>
    </citation>
    <scope>IDENTIFICATION</scope>
</reference>
<organism evidence="2 3">
    <name type="scientific">Strongyloides stercoralis</name>
    <name type="common">Threadworm</name>
    <dbReference type="NCBI Taxonomy" id="6248"/>
    <lineage>
        <taxon>Eukaryota</taxon>
        <taxon>Metazoa</taxon>
        <taxon>Ecdysozoa</taxon>
        <taxon>Nematoda</taxon>
        <taxon>Chromadorea</taxon>
        <taxon>Rhabditida</taxon>
        <taxon>Tylenchina</taxon>
        <taxon>Panagrolaimomorpha</taxon>
        <taxon>Strongyloidoidea</taxon>
        <taxon>Strongyloididae</taxon>
        <taxon>Strongyloides</taxon>
    </lineage>
</organism>
<dbReference type="InterPro" id="IPR014044">
    <property type="entry name" value="CAP_dom"/>
</dbReference>
<feature type="domain" description="SCP" evidence="1">
    <location>
        <begin position="849"/>
        <end position="975"/>
    </location>
</feature>
<protein>
    <submittedName>
        <fullName evidence="3">SCP domain-containing protein</fullName>
    </submittedName>
</protein>
<dbReference type="Pfam" id="PF00188">
    <property type="entry name" value="CAP"/>
    <property type="match status" value="3"/>
</dbReference>
<dbReference type="Gene3D" id="3.40.33.10">
    <property type="entry name" value="CAP"/>
    <property type="match status" value="3"/>
</dbReference>
<evidence type="ECO:0000313" key="2">
    <source>
        <dbReference type="Proteomes" id="UP000035681"/>
    </source>
</evidence>
<dbReference type="InterPro" id="IPR001283">
    <property type="entry name" value="CRISP-related"/>
</dbReference>
<dbReference type="SUPFAM" id="SSF55797">
    <property type="entry name" value="PR-1-like"/>
    <property type="match status" value="3"/>
</dbReference>
<feature type="domain" description="SCP" evidence="1">
    <location>
        <begin position="489"/>
        <end position="617"/>
    </location>
</feature>
<dbReference type="SMART" id="SM00198">
    <property type="entry name" value="SCP"/>
    <property type="match status" value="2"/>
</dbReference>
<sequence>ESVDLVVQYSMRTTHKGKRMYNFNGKDFCTKENMIVNIKKKYYKVVPQNHLLLDLVSIDEQGLKARKNKGLIYEKIKGLHTEMCVVPKNDVLIFVYLFHRRIIYECNGNMYYEYIGALQNALRITEYEKFVLPSKLLGNNLKSNLIWKSVWKSCSYRCFSKNSFDILKIKFYEEINKYRKAHYKKKLKFSPLLSKYADLLAKKLSKLKTLESTDTKSDHEVSGSMSAVMVNLLVKRWYDKYSSYKPGENDVSQVTRKFQVLLNPLVYEIGIGVFEKGSMVYVVSKKNSKDIKYDVKVIRGRTFFIYCGCMYATKVDMVEAIKDQLRNKNIHHFILALYPKISKGCRENLKKNKPIFETILMKSAKHGEKKSYEVKQHHNPDGSTCYRCGDKVFQTHESAIRYSRIKQTKLIFTSEKVQEFKKKEPPNQVSINRKVVTNPQKDAEKIRKELEKKHIPNVLINGVRFSNIIWKKIWSDCTYDVYSRHNYFGLKQKFLKEINTYRRFHNVDPLTKNHKLENTAQWCANKYLTKKRPMLQVNEKFNLLVGKIGYLNCPILVKYWYDEESTFEFNHPNGTTNTEHFSQLIWKGTKEVGIGVIKKREDIFVVFLFNPRGNIPNEYDKNVFRRKIKVNASWLCDLRIKLNLYMVILKYDATIIKSRLFYVYLNHLYASKGDMIEAIREQFGAEKLRHIRLVYYPKKSKGLKGELKNYRPILETIHINSIRKEEKKNYEIKKVYNCSGSVCYQCGNKLFPTYESAARYLKIKQSKLQFTDEKVQEFKKEEPPNRINVNKNIVTNPHKDAEKMREELEKKYIPNVLINGVRFSNSIWNEVWSGYTYDVYSKHNFFILKQKFLKEINMYRKLHKVKPLIEDGELEHTAQWCANKYLTSKRPEFDVGENSNVLVGIVRYLDSPIMVKFWYDEGFFFSFNKPNGTAKTEHFSQLMWKDTRRIGMGVARKRENMYIIFIFNPKGNIPNKYKKNVFPRKIKR</sequence>
<dbReference type="PANTHER" id="PTHR10334">
    <property type="entry name" value="CYSTEINE-RICH SECRETORY PROTEIN-RELATED"/>
    <property type="match status" value="1"/>
</dbReference>
<dbReference type="WBParaSite" id="TCONS_00011127.p1">
    <property type="protein sequence ID" value="TCONS_00011127.p1"/>
    <property type="gene ID" value="XLOC_005239"/>
</dbReference>
<dbReference type="InterPro" id="IPR055805">
    <property type="entry name" value="DUF7381"/>
</dbReference>
<dbReference type="InterPro" id="IPR035940">
    <property type="entry name" value="CAP_sf"/>
</dbReference>